<evidence type="ECO:0000313" key="3">
    <source>
        <dbReference type="WBParaSite" id="NBR_0001664001-mRNA-1"/>
    </source>
</evidence>
<sequence length="187" mass="20897">MATSTAQISNFSCLPANYASKHSNRLPSPIADMVVVDDVVFAAKVVLDEEEDRNYLILITPVHHHGQQRLEAFLGDDVIPSSSRGTTWTDGTAQLYPSQAVKNKYLTSSFRSTMRRGGHMGGIFFEEMRINSQQKVKSEAAYRISSLKPSTGQPKIASKLKIEAKLKRYSLINLPKLRHALFFHSES</sequence>
<gene>
    <name evidence="1" type="ORF">NBR_LOCUS16641</name>
</gene>
<reference evidence="1 2" key="2">
    <citation type="submission" date="2018-11" db="EMBL/GenBank/DDBJ databases">
        <authorList>
            <consortium name="Pathogen Informatics"/>
        </authorList>
    </citation>
    <scope>NUCLEOTIDE SEQUENCE [LARGE SCALE GENOMIC DNA]</scope>
</reference>
<protein>
    <submittedName>
        <fullName evidence="1 3">Uncharacterized protein</fullName>
    </submittedName>
</protein>
<dbReference type="EMBL" id="UYSL01022310">
    <property type="protein sequence ID" value="VDL80236.1"/>
    <property type="molecule type" value="Genomic_DNA"/>
</dbReference>
<dbReference type="Proteomes" id="UP000271162">
    <property type="component" value="Unassembled WGS sequence"/>
</dbReference>
<organism evidence="3">
    <name type="scientific">Nippostrongylus brasiliensis</name>
    <name type="common">Rat hookworm</name>
    <dbReference type="NCBI Taxonomy" id="27835"/>
    <lineage>
        <taxon>Eukaryota</taxon>
        <taxon>Metazoa</taxon>
        <taxon>Ecdysozoa</taxon>
        <taxon>Nematoda</taxon>
        <taxon>Chromadorea</taxon>
        <taxon>Rhabditida</taxon>
        <taxon>Rhabditina</taxon>
        <taxon>Rhabditomorpha</taxon>
        <taxon>Strongyloidea</taxon>
        <taxon>Heligmosomidae</taxon>
        <taxon>Nippostrongylus</taxon>
    </lineage>
</organism>
<proteinExistence type="predicted"/>
<evidence type="ECO:0000313" key="1">
    <source>
        <dbReference type="EMBL" id="VDL80236.1"/>
    </source>
</evidence>
<keyword evidence="2" id="KW-1185">Reference proteome</keyword>
<evidence type="ECO:0000313" key="2">
    <source>
        <dbReference type="Proteomes" id="UP000271162"/>
    </source>
</evidence>
<name>A0A0N4YIB1_NIPBR</name>
<dbReference type="WBParaSite" id="NBR_0001664001-mRNA-1">
    <property type="protein sequence ID" value="NBR_0001664001-mRNA-1"/>
    <property type="gene ID" value="NBR_0001664001"/>
</dbReference>
<reference evidence="3" key="1">
    <citation type="submission" date="2017-02" db="UniProtKB">
        <authorList>
            <consortium name="WormBaseParasite"/>
        </authorList>
    </citation>
    <scope>IDENTIFICATION</scope>
</reference>
<dbReference type="AlphaFoldDB" id="A0A0N4YIB1"/>
<accession>A0A0N4YIB1</accession>